<feature type="region of interest" description="Disordered" evidence="1">
    <location>
        <begin position="120"/>
        <end position="142"/>
    </location>
</feature>
<protein>
    <submittedName>
        <fullName evidence="2">Uncharacterized protein</fullName>
    </submittedName>
</protein>
<accession>A0A4Y1S104</accession>
<feature type="compositionally biased region" description="Basic and acidic residues" evidence="1">
    <location>
        <begin position="40"/>
        <end position="55"/>
    </location>
</feature>
<dbReference type="AlphaFoldDB" id="A0A4Y1S104"/>
<evidence type="ECO:0000313" key="2">
    <source>
        <dbReference type="EMBL" id="BBH10404.1"/>
    </source>
</evidence>
<dbReference type="EMBL" id="AP019304">
    <property type="protein sequence ID" value="BBH10404.1"/>
    <property type="molecule type" value="Genomic_DNA"/>
</dbReference>
<feature type="compositionally biased region" description="Low complexity" evidence="1">
    <location>
        <begin position="18"/>
        <end position="36"/>
    </location>
</feature>
<proteinExistence type="predicted"/>
<sequence length="193" mass="20653">MDASKLSALEEVQHLTNSSGSSLSSPTSASSPPQYSDVDDLPKTHVSKTDNDEKFNGGPGDGSDGGSETEGFVSGEEDFDSERAFVRGLDKETVVKAIAGEEDSPVKFVNSSEFFYPSSQRPIAKVSVDDDDDGEDDAGDSKYDVLGAEDVVRESFVTDRDSKTVGGESSVDNLGTNGEIFGGYWFGQECKFW</sequence>
<evidence type="ECO:0000256" key="1">
    <source>
        <dbReference type="SAM" id="MobiDB-lite"/>
    </source>
</evidence>
<organism evidence="2">
    <name type="scientific">Prunus dulcis</name>
    <name type="common">Almond</name>
    <name type="synonym">Amygdalus dulcis</name>
    <dbReference type="NCBI Taxonomy" id="3755"/>
    <lineage>
        <taxon>Eukaryota</taxon>
        <taxon>Viridiplantae</taxon>
        <taxon>Streptophyta</taxon>
        <taxon>Embryophyta</taxon>
        <taxon>Tracheophyta</taxon>
        <taxon>Spermatophyta</taxon>
        <taxon>Magnoliopsida</taxon>
        <taxon>eudicotyledons</taxon>
        <taxon>Gunneridae</taxon>
        <taxon>Pentapetalae</taxon>
        <taxon>rosids</taxon>
        <taxon>fabids</taxon>
        <taxon>Rosales</taxon>
        <taxon>Rosaceae</taxon>
        <taxon>Amygdaloideae</taxon>
        <taxon>Amygdaleae</taxon>
        <taxon>Prunus</taxon>
    </lineage>
</organism>
<feature type="region of interest" description="Disordered" evidence="1">
    <location>
        <begin position="1"/>
        <end position="85"/>
    </location>
</feature>
<feature type="compositionally biased region" description="Acidic residues" evidence="1">
    <location>
        <begin position="129"/>
        <end position="138"/>
    </location>
</feature>
<reference evidence="2" key="1">
    <citation type="journal article" date="2019" name="Science">
        <title>Mutation of a bHLH transcription factor allowed almond domestication.</title>
        <authorList>
            <person name="Sanchez-Perez R."/>
            <person name="Pavan S."/>
            <person name="Mazzeo R."/>
            <person name="Moldovan C."/>
            <person name="Aiese Cigliano R."/>
            <person name="Del Cueto J."/>
            <person name="Ricciardi F."/>
            <person name="Lotti C."/>
            <person name="Ricciardi L."/>
            <person name="Dicenta F."/>
            <person name="Lopez-Marques R.L."/>
            <person name="Lindberg Moller B."/>
        </authorList>
    </citation>
    <scope>NUCLEOTIDE SEQUENCE</scope>
</reference>
<gene>
    <name evidence="2" type="ORF">Prudu_023181</name>
</gene>
<name>A0A4Y1S104_PRUDU</name>